<proteinExistence type="predicted"/>
<accession>A0A0F9IIH1</accession>
<dbReference type="EMBL" id="LAZR01020929">
    <property type="protein sequence ID" value="KKL87102.1"/>
    <property type="molecule type" value="Genomic_DNA"/>
</dbReference>
<comment type="caution">
    <text evidence="2">The sequence shown here is derived from an EMBL/GenBank/DDBJ whole genome shotgun (WGS) entry which is preliminary data.</text>
</comment>
<sequence>MEKKKVLPLAIAFIAIIVVSFLVVGFIFIFPPEE</sequence>
<name>A0A0F9IIH1_9ZZZZ</name>
<keyword evidence="1" id="KW-0472">Membrane</keyword>
<reference evidence="2" key="1">
    <citation type="journal article" date="2015" name="Nature">
        <title>Complex archaea that bridge the gap between prokaryotes and eukaryotes.</title>
        <authorList>
            <person name="Spang A."/>
            <person name="Saw J.H."/>
            <person name="Jorgensen S.L."/>
            <person name="Zaremba-Niedzwiedzka K."/>
            <person name="Martijn J."/>
            <person name="Lind A.E."/>
            <person name="van Eijk R."/>
            <person name="Schleper C."/>
            <person name="Guy L."/>
            <person name="Ettema T.J."/>
        </authorList>
    </citation>
    <scope>NUCLEOTIDE SEQUENCE</scope>
</reference>
<feature type="non-terminal residue" evidence="2">
    <location>
        <position position="34"/>
    </location>
</feature>
<keyword evidence="1" id="KW-0812">Transmembrane</keyword>
<evidence type="ECO:0000313" key="2">
    <source>
        <dbReference type="EMBL" id="KKL87102.1"/>
    </source>
</evidence>
<organism evidence="2">
    <name type="scientific">marine sediment metagenome</name>
    <dbReference type="NCBI Taxonomy" id="412755"/>
    <lineage>
        <taxon>unclassified sequences</taxon>
        <taxon>metagenomes</taxon>
        <taxon>ecological metagenomes</taxon>
    </lineage>
</organism>
<protein>
    <submittedName>
        <fullName evidence="2">Uncharacterized protein</fullName>
    </submittedName>
</protein>
<dbReference type="AlphaFoldDB" id="A0A0F9IIH1"/>
<evidence type="ECO:0000256" key="1">
    <source>
        <dbReference type="SAM" id="Phobius"/>
    </source>
</evidence>
<feature type="transmembrane region" description="Helical" evidence="1">
    <location>
        <begin position="7"/>
        <end position="30"/>
    </location>
</feature>
<keyword evidence="1" id="KW-1133">Transmembrane helix</keyword>
<gene>
    <name evidence="2" type="ORF">LCGC14_1938100</name>
</gene>